<protein>
    <submittedName>
        <fullName evidence="5">Transcriptional regulator, MerR family</fullName>
    </submittedName>
</protein>
<dbReference type="PANTHER" id="PTHR30204">
    <property type="entry name" value="REDOX-CYCLING DRUG-SENSING TRANSCRIPTIONAL ACTIVATOR SOXR"/>
    <property type="match status" value="1"/>
</dbReference>
<feature type="coiled-coil region" evidence="2">
    <location>
        <begin position="84"/>
        <end position="118"/>
    </location>
</feature>
<dbReference type="PANTHER" id="PTHR30204:SF58">
    <property type="entry name" value="HTH-TYPE TRANSCRIPTIONAL REGULATOR YFMP"/>
    <property type="match status" value="1"/>
</dbReference>
<dbReference type="NCBIfam" id="NF047375">
    <property type="entry name" value="HeatShock_HspR"/>
    <property type="match status" value="1"/>
</dbReference>
<dbReference type="Gene3D" id="1.10.1660.10">
    <property type="match status" value="1"/>
</dbReference>
<evidence type="ECO:0000256" key="1">
    <source>
        <dbReference type="ARBA" id="ARBA00023125"/>
    </source>
</evidence>
<keyword evidence="1" id="KW-0238">DNA-binding</keyword>
<organism evidence="5 6">
    <name type="scientific">Lancefieldella rimae</name>
    <dbReference type="NCBI Taxonomy" id="1383"/>
    <lineage>
        <taxon>Bacteria</taxon>
        <taxon>Bacillati</taxon>
        <taxon>Actinomycetota</taxon>
        <taxon>Coriobacteriia</taxon>
        <taxon>Coriobacteriales</taxon>
        <taxon>Atopobiaceae</taxon>
        <taxon>Lancefieldella</taxon>
    </lineage>
</organism>
<comment type="caution">
    <text evidence="5">The sequence shown here is derived from an EMBL/GenBank/DDBJ whole genome shotgun (WGS) entry which is preliminary data.</text>
</comment>
<dbReference type="PROSITE" id="PS50937">
    <property type="entry name" value="HTH_MERR_2"/>
    <property type="match status" value="1"/>
</dbReference>
<dbReference type="RefSeq" id="WP_003149506.1">
    <property type="nucleotide sequence ID" value="NZ_JQCP01000002.1"/>
</dbReference>
<gene>
    <name evidence="5" type="ORF">IV60_GL000826</name>
</gene>
<dbReference type="SMART" id="SM00422">
    <property type="entry name" value="HTH_MERR"/>
    <property type="match status" value="1"/>
</dbReference>
<dbReference type="InterPro" id="IPR000551">
    <property type="entry name" value="MerR-type_HTH_dom"/>
</dbReference>
<dbReference type="PRINTS" id="PR00040">
    <property type="entry name" value="HTHMERR"/>
</dbReference>
<dbReference type="GeneID" id="84904615"/>
<evidence type="ECO:0000313" key="6">
    <source>
        <dbReference type="Proteomes" id="UP000051927"/>
    </source>
</evidence>
<dbReference type="Pfam" id="PF13411">
    <property type="entry name" value="MerR_1"/>
    <property type="match status" value="1"/>
</dbReference>
<dbReference type="InterPro" id="IPR009061">
    <property type="entry name" value="DNA-bd_dom_put_sf"/>
</dbReference>
<dbReference type="InterPro" id="IPR047057">
    <property type="entry name" value="MerR_fam"/>
</dbReference>
<name>A0ABR5Q0J4_9ACTN</name>
<feature type="compositionally biased region" description="Acidic residues" evidence="3">
    <location>
        <begin position="145"/>
        <end position="157"/>
    </location>
</feature>
<proteinExistence type="predicted"/>
<keyword evidence="2" id="KW-0175">Coiled coil</keyword>
<feature type="region of interest" description="Disordered" evidence="3">
    <location>
        <begin position="126"/>
        <end position="157"/>
    </location>
</feature>
<keyword evidence="6" id="KW-1185">Reference proteome</keyword>
<evidence type="ECO:0000313" key="5">
    <source>
        <dbReference type="EMBL" id="KRO02390.1"/>
    </source>
</evidence>
<accession>A0ABR5Q0J4</accession>
<dbReference type="Proteomes" id="UP000051927">
    <property type="component" value="Unassembled WGS sequence"/>
</dbReference>
<evidence type="ECO:0000256" key="2">
    <source>
        <dbReference type="SAM" id="Coils"/>
    </source>
</evidence>
<feature type="domain" description="HTH merR-type" evidence="4">
    <location>
        <begin position="19"/>
        <end position="87"/>
    </location>
</feature>
<evidence type="ECO:0000259" key="4">
    <source>
        <dbReference type="PROSITE" id="PS50937"/>
    </source>
</evidence>
<sequence length="157" mass="18167">MARKSDENRKSRESRNKPLYMISVAAELTGMHPQTLRVYEQKGLVNPGRSRGNTRLYSRADIDRLNLVAKLTDEGINLAGVVRILDMRERAVEKDDEIDELRARVRELEDELHEYKMRERITSLARYEESSPEQIMQRLLGMSSDAEDAEDDTEKDA</sequence>
<dbReference type="SUPFAM" id="SSF46955">
    <property type="entry name" value="Putative DNA-binding domain"/>
    <property type="match status" value="1"/>
</dbReference>
<reference evidence="5 6" key="1">
    <citation type="journal article" date="2015" name="Genome Announc.">
        <title>Expanding the biotechnology potential of lactobacilli through comparative genomics of 213 strains and associated genera.</title>
        <authorList>
            <person name="Sun Z."/>
            <person name="Harris H.M."/>
            <person name="McCann A."/>
            <person name="Guo C."/>
            <person name="Argimon S."/>
            <person name="Zhang W."/>
            <person name="Yang X."/>
            <person name="Jeffery I.B."/>
            <person name="Cooney J.C."/>
            <person name="Kagawa T.F."/>
            <person name="Liu W."/>
            <person name="Song Y."/>
            <person name="Salvetti E."/>
            <person name="Wrobel A."/>
            <person name="Rasinkangas P."/>
            <person name="Parkhill J."/>
            <person name="Rea M.C."/>
            <person name="O'Sullivan O."/>
            <person name="Ritari J."/>
            <person name="Douillard F.P."/>
            <person name="Paul Ross R."/>
            <person name="Yang R."/>
            <person name="Briner A.E."/>
            <person name="Felis G.E."/>
            <person name="de Vos W.M."/>
            <person name="Barrangou R."/>
            <person name="Klaenhammer T.R."/>
            <person name="Caufield P.W."/>
            <person name="Cui Y."/>
            <person name="Zhang H."/>
            <person name="O'Toole P.W."/>
        </authorList>
    </citation>
    <scope>NUCLEOTIDE SEQUENCE [LARGE SCALE GENOMIC DNA]</scope>
    <source>
        <strain evidence="5 6">DSM 7090</strain>
    </source>
</reference>
<dbReference type="EMBL" id="JQCP01000002">
    <property type="protein sequence ID" value="KRO02390.1"/>
    <property type="molecule type" value="Genomic_DNA"/>
</dbReference>
<evidence type="ECO:0000256" key="3">
    <source>
        <dbReference type="SAM" id="MobiDB-lite"/>
    </source>
</evidence>